<dbReference type="GO" id="GO:0003714">
    <property type="term" value="F:transcription corepressor activity"/>
    <property type="evidence" value="ECO:0007669"/>
    <property type="project" value="InterPro"/>
</dbReference>
<dbReference type="Pfam" id="PF02671">
    <property type="entry name" value="PAH"/>
    <property type="match status" value="1"/>
</dbReference>
<keyword evidence="2" id="KW-0678">Repressor</keyword>
<reference evidence="4" key="3">
    <citation type="submission" date="2020-12" db="UniProtKB">
        <authorList>
            <consortium name="EnsemblPlants"/>
        </authorList>
    </citation>
    <scope>IDENTIFICATION</scope>
</reference>
<dbReference type="FunCoup" id="A0A7I4DM30">
    <property type="interactions" value="81"/>
</dbReference>
<evidence type="ECO:0000256" key="2">
    <source>
        <dbReference type="ARBA" id="ARBA00022491"/>
    </source>
</evidence>
<dbReference type="EMBL" id="ABEU02000004">
    <property type="status" value="NOT_ANNOTATED_CDS"/>
    <property type="molecule type" value="Genomic_DNA"/>
</dbReference>
<dbReference type="PANTHER" id="PTHR12346:SF0">
    <property type="entry name" value="SIN3A, ISOFORM G"/>
    <property type="match status" value="1"/>
</dbReference>
<dbReference type="InterPro" id="IPR036600">
    <property type="entry name" value="PAH_sf"/>
</dbReference>
<comment type="subcellular location">
    <subcellularLocation>
        <location evidence="1">Nucleus</location>
    </subcellularLocation>
</comment>
<evidence type="ECO:0000256" key="3">
    <source>
        <dbReference type="ARBA" id="ARBA00023242"/>
    </source>
</evidence>
<name>A0A7I4DM30_PHYPA</name>
<dbReference type="InterPro" id="IPR003822">
    <property type="entry name" value="PAH"/>
</dbReference>
<dbReference type="Gene3D" id="1.20.1160.11">
    <property type="entry name" value="Paired amphipathic helix"/>
    <property type="match status" value="1"/>
</dbReference>
<reference evidence="4 5" key="1">
    <citation type="journal article" date="2008" name="Science">
        <title>The Physcomitrella genome reveals evolutionary insights into the conquest of land by plants.</title>
        <authorList>
            <person name="Rensing S."/>
            <person name="Lang D."/>
            <person name="Zimmer A."/>
            <person name="Terry A."/>
            <person name="Salamov A."/>
            <person name="Shapiro H."/>
            <person name="Nishiyama T."/>
            <person name="Perroud P.-F."/>
            <person name="Lindquist E."/>
            <person name="Kamisugi Y."/>
            <person name="Tanahashi T."/>
            <person name="Sakakibara K."/>
            <person name="Fujita T."/>
            <person name="Oishi K."/>
            <person name="Shin-I T."/>
            <person name="Kuroki Y."/>
            <person name="Toyoda A."/>
            <person name="Suzuki Y."/>
            <person name="Hashimoto A."/>
            <person name="Yamaguchi K."/>
            <person name="Sugano A."/>
            <person name="Kohara Y."/>
            <person name="Fujiyama A."/>
            <person name="Anterola A."/>
            <person name="Aoki S."/>
            <person name="Ashton N."/>
            <person name="Barbazuk W.B."/>
            <person name="Barker E."/>
            <person name="Bennetzen J."/>
            <person name="Bezanilla M."/>
            <person name="Blankenship R."/>
            <person name="Cho S.H."/>
            <person name="Dutcher S."/>
            <person name="Estelle M."/>
            <person name="Fawcett J.A."/>
            <person name="Gundlach H."/>
            <person name="Hanada K."/>
            <person name="Heyl A."/>
            <person name="Hicks K.A."/>
            <person name="Hugh J."/>
            <person name="Lohr M."/>
            <person name="Mayer K."/>
            <person name="Melkozernov A."/>
            <person name="Murata T."/>
            <person name="Nelson D."/>
            <person name="Pils B."/>
            <person name="Prigge M."/>
            <person name="Reiss B."/>
            <person name="Renner T."/>
            <person name="Rombauts S."/>
            <person name="Rushton P."/>
            <person name="Sanderfoot A."/>
            <person name="Schween G."/>
            <person name="Shiu S.-H."/>
            <person name="Stueber K."/>
            <person name="Theodoulou F.L."/>
            <person name="Tu H."/>
            <person name="Van de Peer Y."/>
            <person name="Verrier P.J."/>
            <person name="Waters E."/>
            <person name="Wood A."/>
            <person name="Yang L."/>
            <person name="Cove D."/>
            <person name="Cuming A."/>
            <person name="Hasebe M."/>
            <person name="Lucas S."/>
            <person name="Mishler D.B."/>
            <person name="Reski R."/>
            <person name="Grigoriev I."/>
            <person name="Quatrano R.S."/>
            <person name="Boore J.L."/>
        </authorList>
    </citation>
    <scope>NUCLEOTIDE SEQUENCE [LARGE SCALE GENOMIC DNA]</scope>
    <source>
        <strain evidence="4 5">cv. Gransden 2004</strain>
    </source>
</reference>
<organism evidence="4 5">
    <name type="scientific">Physcomitrium patens</name>
    <name type="common">Spreading-leaved earth moss</name>
    <name type="synonym">Physcomitrella patens</name>
    <dbReference type="NCBI Taxonomy" id="3218"/>
    <lineage>
        <taxon>Eukaryota</taxon>
        <taxon>Viridiplantae</taxon>
        <taxon>Streptophyta</taxon>
        <taxon>Embryophyta</taxon>
        <taxon>Bryophyta</taxon>
        <taxon>Bryophytina</taxon>
        <taxon>Bryopsida</taxon>
        <taxon>Funariidae</taxon>
        <taxon>Funariales</taxon>
        <taxon>Funariaceae</taxon>
        <taxon>Physcomitrium</taxon>
    </lineage>
</organism>
<dbReference type="EnsemblPlants" id="Pp3c4_2640V3.2">
    <property type="protein sequence ID" value="Pp3c4_2640V3.2"/>
    <property type="gene ID" value="Pp3c4_2640"/>
</dbReference>
<dbReference type="GO" id="GO:0005634">
    <property type="term" value="C:nucleus"/>
    <property type="evidence" value="ECO:0007669"/>
    <property type="project" value="UniProtKB-SubCell"/>
</dbReference>
<sequence>MYCKGPGTMDSLNIVLLVRNYMMTVKKCVQGDAESLDTFLKVMRDLRRYIDVNDRNIYVLVEPVVSHRMKDLFTRHPQHLQLISGFNMFLQQGFEIPLPLQEKNQPEVYFPDWYRYDEGIKFVNKVIALSASDTSLHKELMELITSFRPENAGAVVDLNRKVVVLLAQRDDLLEGFTQCSSPCLPENGTSLVLPSNLTTIDKWSLQLDGSVAATVKTS</sequence>
<dbReference type="InParanoid" id="A0A7I4DM30"/>
<keyword evidence="5" id="KW-1185">Reference proteome</keyword>
<reference evidence="4 5" key="2">
    <citation type="journal article" date="2018" name="Plant J.">
        <title>The Physcomitrella patens chromosome-scale assembly reveals moss genome structure and evolution.</title>
        <authorList>
            <person name="Lang D."/>
            <person name="Ullrich K.K."/>
            <person name="Murat F."/>
            <person name="Fuchs J."/>
            <person name="Jenkins J."/>
            <person name="Haas F.B."/>
            <person name="Piednoel M."/>
            <person name="Gundlach H."/>
            <person name="Van Bel M."/>
            <person name="Meyberg R."/>
            <person name="Vives C."/>
            <person name="Morata J."/>
            <person name="Symeonidi A."/>
            <person name="Hiss M."/>
            <person name="Muchero W."/>
            <person name="Kamisugi Y."/>
            <person name="Saleh O."/>
            <person name="Blanc G."/>
            <person name="Decker E.L."/>
            <person name="van Gessel N."/>
            <person name="Grimwood J."/>
            <person name="Hayes R.D."/>
            <person name="Graham S.W."/>
            <person name="Gunter L.E."/>
            <person name="McDaniel S.F."/>
            <person name="Hoernstein S.N.W."/>
            <person name="Larsson A."/>
            <person name="Li F.W."/>
            <person name="Perroud P.F."/>
            <person name="Phillips J."/>
            <person name="Ranjan P."/>
            <person name="Rokshar D.S."/>
            <person name="Rothfels C.J."/>
            <person name="Schneider L."/>
            <person name="Shu S."/>
            <person name="Stevenson D.W."/>
            <person name="Thummler F."/>
            <person name="Tillich M."/>
            <person name="Villarreal Aguilar J.C."/>
            <person name="Widiez T."/>
            <person name="Wong G.K."/>
            <person name="Wymore A."/>
            <person name="Zhang Y."/>
            <person name="Zimmer A.D."/>
            <person name="Quatrano R.S."/>
            <person name="Mayer K.F.X."/>
            <person name="Goodstein D."/>
            <person name="Casacuberta J.M."/>
            <person name="Vandepoele K."/>
            <person name="Reski R."/>
            <person name="Cuming A.C."/>
            <person name="Tuskan G.A."/>
            <person name="Maumus F."/>
            <person name="Salse J."/>
            <person name="Schmutz J."/>
            <person name="Rensing S.A."/>
        </authorList>
    </citation>
    <scope>NUCLEOTIDE SEQUENCE [LARGE SCALE GENOMIC DNA]</scope>
    <source>
        <strain evidence="4 5">cv. Gransden 2004</strain>
    </source>
</reference>
<dbReference type="AlphaFoldDB" id="A0A7I4DM30"/>
<dbReference type="SUPFAM" id="SSF47762">
    <property type="entry name" value="PAH2 domain"/>
    <property type="match status" value="2"/>
</dbReference>
<dbReference type="PANTHER" id="PTHR12346">
    <property type="entry name" value="SIN3B-RELATED"/>
    <property type="match status" value="1"/>
</dbReference>
<dbReference type="Gramene" id="Pp3c4_2640V3.2">
    <property type="protein sequence ID" value="Pp3c4_2640V3.2"/>
    <property type="gene ID" value="Pp3c4_2640"/>
</dbReference>
<proteinExistence type="predicted"/>
<protein>
    <submittedName>
        <fullName evidence="4">Uncharacterized protein</fullName>
    </submittedName>
</protein>
<accession>A0A7I4DM30</accession>
<dbReference type="InterPro" id="IPR039774">
    <property type="entry name" value="Sin3-like"/>
</dbReference>
<keyword evidence="3" id="KW-0539">Nucleus</keyword>
<evidence type="ECO:0000313" key="4">
    <source>
        <dbReference type="EnsemblPlants" id="Pp3c4_2640V3.2"/>
    </source>
</evidence>
<dbReference type="Proteomes" id="UP000006727">
    <property type="component" value="Chromosome 4"/>
</dbReference>
<evidence type="ECO:0000256" key="1">
    <source>
        <dbReference type="ARBA" id="ARBA00004123"/>
    </source>
</evidence>
<evidence type="ECO:0000313" key="5">
    <source>
        <dbReference type="Proteomes" id="UP000006727"/>
    </source>
</evidence>